<proteinExistence type="predicted"/>
<dbReference type="InterPro" id="IPR001452">
    <property type="entry name" value="SH3_domain"/>
</dbReference>
<gene>
    <name evidence="6" type="ORF">XENOCAPTIV_025702</name>
</gene>
<reference evidence="6 7" key="1">
    <citation type="submission" date="2021-06" db="EMBL/GenBank/DDBJ databases">
        <authorList>
            <person name="Palmer J.M."/>
        </authorList>
    </citation>
    <scope>NUCLEOTIDE SEQUENCE [LARGE SCALE GENOMIC DNA]</scope>
    <source>
        <strain evidence="6 7">XC_2019</strain>
        <tissue evidence="6">Muscle</tissue>
    </source>
</reference>
<feature type="compositionally biased region" description="Low complexity" evidence="4">
    <location>
        <begin position="293"/>
        <end position="303"/>
    </location>
</feature>
<feature type="non-terminal residue" evidence="6">
    <location>
        <position position="1"/>
    </location>
</feature>
<evidence type="ECO:0000256" key="2">
    <source>
        <dbReference type="ARBA" id="ARBA00023054"/>
    </source>
</evidence>
<evidence type="ECO:0000256" key="3">
    <source>
        <dbReference type="PROSITE-ProRule" id="PRU00192"/>
    </source>
</evidence>
<feature type="domain" description="SH3" evidence="5">
    <location>
        <begin position="1"/>
        <end position="60"/>
    </location>
</feature>
<dbReference type="SMART" id="SM00326">
    <property type="entry name" value="SH3"/>
    <property type="match status" value="1"/>
</dbReference>
<dbReference type="SUPFAM" id="SSF50044">
    <property type="entry name" value="SH3-domain"/>
    <property type="match status" value="1"/>
</dbReference>
<dbReference type="Pfam" id="PF00018">
    <property type="entry name" value="SH3_1"/>
    <property type="match status" value="1"/>
</dbReference>
<dbReference type="Gene3D" id="2.30.30.40">
    <property type="entry name" value="SH3 Domains"/>
    <property type="match status" value="1"/>
</dbReference>
<evidence type="ECO:0000259" key="5">
    <source>
        <dbReference type="PROSITE" id="PS50002"/>
    </source>
</evidence>
<dbReference type="InterPro" id="IPR036028">
    <property type="entry name" value="SH3-like_dom_sf"/>
</dbReference>
<keyword evidence="2" id="KW-0175">Coiled coil</keyword>
<dbReference type="Proteomes" id="UP001434883">
    <property type="component" value="Unassembled WGS sequence"/>
</dbReference>
<organism evidence="6 7">
    <name type="scientific">Xenoophorus captivus</name>
    <dbReference type="NCBI Taxonomy" id="1517983"/>
    <lineage>
        <taxon>Eukaryota</taxon>
        <taxon>Metazoa</taxon>
        <taxon>Chordata</taxon>
        <taxon>Craniata</taxon>
        <taxon>Vertebrata</taxon>
        <taxon>Euteleostomi</taxon>
        <taxon>Actinopterygii</taxon>
        <taxon>Neopterygii</taxon>
        <taxon>Teleostei</taxon>
        <taxon>Neoteleostei</taxon>
        <taxon>Acanthomorphata</taxon>
        <taxon>Ovalentaria</taxon>
        <taxon>Atherinomorphae</taxon>
        <taxon>Cyprinodontiformes</taxon>
        <taxon>Goodeidae</taxon>
        <taxon>Xenoophorus</taxon>
    </lineage>
</organism>
<evidence type="ECO:0000313" key="6">
    <source>
        <dbReference type="EMBL" id="MEQ2211339.1"/>
    </source>
</evidence>
<feature type="region of interest" description="Disordered" evidence="4">
    <location>
        <begin position="256"/>
        <end position="404"/>
    </location>
</feature>
<keyword evidence="7" id="KW-1185">Reference proteome</keyword>
<feature type="region of interest" description="Disordered" evidence="4">
    <location>
        <begin position="113"/>
        <end position="180"/>
    </location>
</feature>
<keyword evidence="1 3" id="KW-0728">SH3 domain</keyword>
<dbReference type="EMBL" id="JAHRIN010058878">
    <property type="protein sequence ID" value="MEQ2211339.1"/>
    <property type="molecule type" value="Genomic_DNA"/>
</dbReference>
<feature type="compositionally biased region" description="Basic and acidic residues" evidence="4">
    <location>
        <begin position="61"/>
        <end position="76"/>
    </location>
</feature>
<dbReference type="PROSITE" id="PS50002">
    <property type="entry name" value="SH3"/>
    <property type="match status" value="1"/>
</dbReference>
<feature type="compositionally biased region" description="Low complexity" evidence="4">
    <location>
        <begin position="315"/>
        <end position="331"/>
    </location>
</feature>
<dbReference type="PANTHER" id="PTHR14166">
    <property type="entry name" value="SLIT-ROBO RHO GTPASE ACTIVATING PROTEIN"/>
    <property type="match status" value="1"/>
</dbReference>
<comment type="caution">
    <text evidence="6">The sequence shown here is derived from an EMBL/GenBank/DDBJ whole genome shotgun (WGS) entry which is preliminary data.</text>
</comment>
<protein>
    <recommendedName>
        <fullName evidence="5">SH3 domain-containing protein</fullName>
    </recommendedName>
</protein>
<evidence type="ECO:0000256" key="1">
    <source>
        <dbReference type="ARBA" id="ARBA00022443"/>
    </source>
</evidence>
<accession>A0ABV0RSX9</accession>
<feature type="compositionally biased region" description="Pro residues" evidence="4">
    <location>
        <begin position="387"/>
        <end position="396"/>
    </location>
</feature>
<evidence type="ECO:0000256" key="4">
    <source>
        <dbReference type="SAM" id="MobiDB-lite"/>
    </source>
</evidence>
<feature type="compositionally biased region" description="Low complexity" evidence="4">
    <location>
        <begin position="127"/>
        <end position="146"/>
    </location>
</feature>
<feature type="compositionally biased region" description="Pro residues" evidence="4">
    <location>
        <begin position="368"/>
        <end position="377"/>
    </location>
</feature>
<name>A0ABV0RSX9_9TELE</name>
<sequence>SEPVEAIARFDYTGRSGRELTFKKGASLLLFQRASDDWWEGQHNGVDGLVPHQSDAGRGSPKPEVDSRDLLEERVSTRGSAPSPTGGHVADIYLANLKEHFVSFRLKKRPEPGSIRRAFRSESDTMSPGASNSGAGGARTASAGGAQVKDSGDKRPVESPQLRKTTPAGRSKSFSNHRPLDPEVIGHVELSSQVLHLLLWRFSSLHPLCLLMVCLSAELQDTQDSSLSELSKFERQSTSKHTHAPDVVLDTLEQLKGISGGGGGASEPSSPLHSRLLRDGEGGPSYVHPLQRSASSASDVPSSFRPPKTQPRSPLPSATSPSLSSSTLSSSVPAFRELRPPATRPKPVVFPKGGGGSGSPAMGSPTSTVPPTPPPPLVGHTHSLSLTPPPPPPPPQSNDKSCPA</sequence>
<feature type="region of interest" description="Disordered" evidence="4">
    <location>
        <begin position="45"/>
        <end position="88"/>
    </location>
</feature>
<evidence type="ECO:0000313" key="7">
    <source>
        <dbReference type="Proteomes" id="UP001434883"/>
    </source>
</evidence>
<dbReference type="InterPro" id="IPR051627">
    <property type="entry name" value="SLIT-ROBO_RhoGAP"/>
</dbReference>